<dbReference type="SUPFAM" id="SSF48726">
    <property type="entry name" value="Immunoglobulin"/>
    <property type="match status" value="3"/>
</dbReference>
<reference evidence="7 8" key="1">
    <citation type="submission" date="2022-01" db="EMBL/GenBank/DDBJ databases">
        <title>A high-quality chromosome-level genome assembly of rohu carp, Labeo rohita.</title>
        <authorList>
            <person name="Arick M.A. II"/>
            <person name="Hsu C.-Y."/>
            <person name="Magbanua Z."/>
            <person name="Pechanova O."/>
            <person name="Grover C."/>
            <person name="Miller E."/>
            <person name="Thrash A."/>
            <person name="Ezzel L."/>
            <person name="Alam S."/>
            <person name="Benzie J."/>
            <person name="Hamilton M."/>
            <person name="Karsi A."/>
            <person name="Lawrence M.L."/>
            <person name="Peterson D.G."/>
        </authorList>
    </citation>
    <scope>NUCLEOTIDE SEQUENCE [LARGE SCALE GENOMIC DNA]</scope>
    <source>
        <strain evidence="8">BAU-BD-2019</strain>
        <tissue evidence="7">Blood</tissue>
    </source>
</reference>
<dbReference type="InterPro" id="IPR013783">
    <property type="entry name" value="Ig-like_fold"/>
</dbReference>
<name>A0ABQ8LRC8_LABRO</name>
<evidence type="ECO:0000313" key="8">
    <source>
        <dbReference type="Proteomes" id="UP000830375"/>
    </source>
</evidence>
<keyword evidence="4" id="KW-0812">Transmembrane</keyword>
<evidence type="ECO:0000313" key="7">
    <source>
        <dbReference type="EMBL" id="KAI2653192.1"/>
    </source>
</evidence>
<protein>
    <submittedName>
        <fullName evidence="7">RLA class I histocompatibility antigen, alpha chain 19-1</fullName>
    </submittedName>
</protein>
<dbReference type="PANTHER" id="PTHR16675:SF193">
    <property type="entry name" value="LOC571647 PROTEIN-RELATED"/>
    <property type="match status" value="1"/>
</dbReference>
<evidence type="ECO:0000256" key="4">
    <source>
        <dbReference type="SAM" id="Phobius"/>
    </source>
</evidence>
<dbReference type="InterPro" id="IPR007110">
    <property type="entry name" value="Ig-like_dom"/>
</dbReference>
<feature type="chain" id="PRO_5045946680" evidence="5">
    <location>
        <begin position="19"/>
        <end position="840"/>
    </location>
</feature>
<organism evidence="7 8">
    <name type="scientific">Labeo rohita</name>
    <name type="common">Indian major carp</name>
    <name type="synonym">Cyprinus rohita</name>
    <dbReference type="NCBI Taxonomy" id="84645"/>
    <lineage>
        <taxon>Eukaryota</taxon>
        <taxon>Metazoa</taxon>
        <taxon>Chordata</taxon>
        <taxon>Craniata</taxon>
        <taxon>Vertebrata</taxon>
        <taxon>Euteleostomi</taxon>
        <taxon>Actinopterygii</taxon>
        <taxon>Neopterygii</taxon>
        <taxon>Teleostei</taxon>
        <taxon>Ostariophysi</taxon>
        <taxon>Cypriniformes</taxon>
        <taxon>Cyprinidae</taxon>
        <taxon>Labeoninae</taxon>
        <taxon>Labeonini</taxon>
        <taxon>Labeo</taxon>
    </lineage>
</organism>
<dbReference type="InterPro" id="IPR003006">
    <property type="entry name" value="Ig/MHC_CS"/>
</dbReference>
<gene>
    <name evidence="7" type="ORF">H4Q32_006585</name>
</gene>
<dbReference type="InterPro" id="IPR003597">
    <property type="entry name" value="Ig_C1-set"/>
</dbReference>
<dbReference type="Proteomes" id="UP000830375">
    <property type="component" value="Unassembled WGS sequence"/>
</dbReference>
<dbReference type="Gene3D" id="3.30.500.10">
    <property type="entry name" value="MHC class I-like antigen recognition-like"/>
    <property type="match status" value="3"/>
</dbReference>
<keyword evidence="5" id="KW-0732">Signal</keyword>
<dbReference type="PROSITE" id="PS00290">
    <property type="entry name" value="IG_MHC"/>
    <property type="match status" value="1"/>
</dbReference>
<dbReference type="EMBL" id="JACTAM010000019">
    <property type="protein sequence ID" value="KAI2653192.1"/>
    <property type="molecule type" value="Genomic_DNA"/>
</dbReference>
<evidence type="ECO:0000256" key="3">
    <source>
        <dbReference type="SAM" id="MobiDB-lite"/>
    </source>
</evidence>
<feature type="domain" description="Ig-like" evidence="6">
    <location>
        <begin position="200"/>
        <end position="293"/>
    </location>
</feature>
<evidence type="ECO:0000256" key="2">
    <source>
        <dbReference type="ARBA" id="ARBA00023319"/>
    </source>
</evidence>
<sequence length="840" mass="95364">MNSVKVLLLISTFLPSQSEIYSLYYAYSAITKTLISEDSYEFYNSVEFSDIQMNFCNSVNKSTFLTQLCEESKRRFKNESDELRYKREWLQTNLNTLMRHTRNENRTNDTDLHVLQWRHGCAVERHSNGSVIFLQGTDEYAYDGETLTSNLSLHWKPLVLDHGIIWNRESVSSLENKCVKKLTSFINLQRVGEFIMGSHPDVYFFLKASRSSEQQVLVCLATGFYPKHVHMEIRRDWTPLPDEQLNSYGIRPNADGSFQLMKSLEILPSDSSHYECVVNGRMSSFPKTTFSLSPPNAEELHETQSLCEAKETPAAAPTAARGQMGSKKISLPNFDLHVLQWRHGCAVERLANGSVTFLQGTDEYACDGENLTCDLSMHWNESVSSLEKRCVETLTSFSDLQRERKFVTTARPKVYCSVKATGSSEQQVLVCLATGFFPKHVQMEIRHNQMSLPDEQLNSSGIRPNADGSFQLMKSLKILSSERSHYQCVVKHQTLTEPLTVSWDEVNVLLPVIIGVVVALVVLAIILLVFYLLRKCGKYQRPETHARLAAALNDSSDEENTDDNTEEVQTEELHETQSLCEAKETPAAAPTAARGAMGSKNISLPNFVELNDIQMSFCNNVNKADFLTQFCEGSKSLLRYESDLHVLQWRHGCACEHHSNGSVTFLQSTDEYAYDGENLTFGLSMHWNESVSILERRCVETLTSFSDLQRERKFITAARPEVYCSVKVSVSSEQQVLVSLATGFHPKRVQKEIRRDQTPLPHEQLNSSGIRPNADGSFQLMKSLKILPSERSHYQCVKNILCTTRTGPYQNLTSLEMSHIYEFYNSIELNDTQMNFCNSV</sequence>
<comment type="caution">
    <text evidence="7">The sequence shown here is derived from an EMBL/GenBank/DDBJ whole genome shotgun (WGS) entry which is preliminary data.</text>
</comment>
<evidence type="ECO:0000256" key="1">
    <source>
        <dbReference type="ARBA" id="ARBA00023180"/>
    </source>
</evidence>
<dbReference type="Pfam" id="PF07654">
    <property type="entry name" value="C1-set"/>
    <property type="match status" value="3"/>
</dbReference>
<proteinExistence type="predicted"/>
<dbReference type="InterPro" id="IPR036179">
    <property type="entry name" value="Ig-like_dom_sf"/>
</dbReference>
<dbReference type="InterPro" id="IPR011162">
    <property type="entry name" value="MHC_I/II-like_Ag-recog"/>
</dbReference>
<feature type="domain" description="Ig-like" evidence="6">
    <location>
        <begin position="412"/>
        <end position="502"/>
    </location>
</feature>
<dbReference type="SUPFAM" id="SSF54452">
    <property type="entry name" value="MHC antigen-recognition domain"/>
    <property type="match status" value="2"/>
</dbReference>
<dbReference type="Gene3D" id="2.60.40.10">
    <property type="entry name" value="Immunoglobulins"/>
    <property type="match status" value="3"/>
</dbReference>
<keyword evidence="2" id="KW-0393">Immunoglobulin domain</keyword>
<dbReference type="PANTHER" id="PTHR16675">
    <property type="entry name" value="MHC CLASS I-RELATED"/>
    <property type="match status" value="1"/>
</dbReference>
<keyword evidence="4" id="KW-1133">Transmembrane helix</keyword>
<keyword evidence="4" id="KW-0472">Membrane</keyword>
<keyword evidence="1" id="KW-0325">Glycoprotein</keyword>
<feature type="compositionally biased region" description="Acidic residues" evidence="3">
    <location>
        <begin position="555"/>
        <end position="570"/>
    </location>
</feature>
<dbReference type="InterPro" id="IPR050208">
    <property type="entry name" value="MHC_class-I_related"/>
</dbReference>
<feature type="region of interest" description="Disordered" evidence="3">
    <location>
        <begin position="551"/>
        <end position="585"/>
    </location>
</feature>
<dbReference type="InterPro" id="IPR037055">
    <property type="entry name" value="MHC_I-like_Ag-recog_sf"/>
</dbReference>
<dbReference type="SMART" id="SM00407">
    <property type="entry name" value="IGc1"/>
    <property type="match status" value="3"/>
</dbReference>
<accession>A0ABQ8LRC8</accession>
<keyword evidence="8" id="KW-1185">Reference proteome</keyword>
<feature type="signal peptide" evidence="5">
    <location>
        <begin position="1"/>
        <end position="18"/>
    </location>
</feature>
<evidence type="ECO:0000259" key="6">
    <source>
        <dbReference type="PROSITE" id="PS50835"/>
    </source>
</evidence>
<dbReference type="PROSITE" id="PS50835">
    <property type="entry name" value="IG_LIKE"/>
    <property type="match status" value="2"/>
</dbReference>
<evidence type="ECO:0000256" key="5">
    <source>
        <dbReference type="SAM" id="SignalP"/>
    </source>
</evidence>
<feature type="transmembrane region" description="Helical" evidence="4">
    <location>
        <begin position="508"/>
        <end position="533"/>
    </location>
</feature>